<keyword evidence="1" id="KW-1133">Transmembrane helix</keyword>
<dbReference type="PANTHER" id="PTHR21879">
    <property type="entry name" value="FI03362P-RELATED-RELATED"/>
    <property type="match status" value="1"/>
</dbReference>
<dbReference type="EnsemblMetazoa" id="XM_004926061.4">
    <property type="protein sequence ID" value="XP_004926118.1"/>
    <property type="gene ID" value="LOC101741662"/>
</dbReference>
<evidence type="ECO:0000313" key="3">
    <source>
        <dbReference type="EnsemblMetazoa" id="XP_004926118.1"/>
    </source>
</evidence>
<evidence type="ECO:0000256" key="2">
    <source>
        <dbReference type="SAM" id="SignalP"/>
    </source>
</evidence>
<dbReference type="OrthoDB" id="6622274at2759"/>
<dbReference type="KEGG" id="bmor:101741662"/>
<dbReference type="AlphaFoldDB" id="A0A8R1WGY4"/>
<feature type="transmembrane region" description="Helical" evidence="1">
    <location>
        <begin position="155"/>
        <end position="188"/>
    </location>
</feature>
<keyword evidence="4" id="KW-1185">Reference proteome</keyword>
<protein>
    <submittedName>
        <fullName evidence="3">Uncharacterized protein</fullName>
    </submittedName>
</protein>
<proteinExistence type="predicted"/>
<dbReference type="GeneID" id="101741662"/>
<dbReference type="Proteomes" id="UP000005204">
    <property type="component" value="Unassembled WGS sequence"/>
</dbReference>
<dbReference type="RefSeq" id="XP_004926118.1">
    <property type="nucleotide sequence ID" value="XM_004926061.5"/>
</dbReference>
<keyword evidence="1" id="KW-0472">Membrane</keyword>
<dbReference type="Pfam" id="PF07898">
    <property type="entry name" value="DUF1676"/>
    <property type="match status" value="1"/>
</dbReference>
<organism evidence="3 4">
    <name type="scientific">Bombyx mori</name>
    <name type="common">Silk moth</name>
    <dbReference type="NCBI Taxonomy" id="7091"/>
    <lineage>
        <taxon>Eukaryota</taxon>
        <taxon>Metazoa</taxon>
        <taxon>Ecdysozoa</taxon>
        <taxon>Arthropoda</taxon>
        <taxon>Hexapoda</taxon>
        <taxon>Insecta</taxon>
        <taxon>Pterygota</taxon>
        <taxon>Neoptera</taxon>
        <taxon>Endopterygota</taxon>
        <taxon>Lepidoptera</taxon>
        <taxon>Glossata</taxon>
        <taxon>Ditrysia</taxon>
        <taxon>Bombycoidea</taxon>
        <taxon>Bombycidae</taxon>
        <taxon>Bombycinae</taxon>
        <taxon>Bombyx</taxon>
    </lineage>
</organism>
<dbReference type="GO" id="GO:0016020">
    <property type="term" value="C:membrane"/>
    <property type="evidence" value="ECO:0007669"/>
    <property type="project" value="TreeGrafter"/>
</dbReference>
<keyword evidence="2" id="KW-0732">Signal</keyword>
<evidence type="ECO:0000256" key="1">
    <source>
        <dbReference type="SAM" id="Phobius"/>
    </source>
</evidence>
<evidence type="ECO:0000313" key="4">
    <source>
        <dbReference type="Proteomes" id="UP000005204"/>
    </source>
</evidence>
<dbReference type="PANTHER" id="PTHR21879:SF12">
    <property type="entry name" value="OSIRIS 12"/>
    <property type="match status" value="1"/>
</dbReference>
<accession>A0A8R1WGY4</accession>
<name>A0A8R1WGY4_BOMMO</name>
<sequence>MYTVLLLTVLLTTTFANEDLSYKYLTKVYDECQKSDAILPCLKKKAILFFDRAARMETIPLLDGVDIVKVSKTDENVPISENEIDAALPRNLQDKNEALTQMLWDKVASFANSRTIQLALPKMTGAELNRGVEEGRGKMKKMMGMMMMGAAMKMVAMIPMAMAGLFVLAGKALITAKIALLLAGIMVLKKLMSQKGGGGGGNESHGWSSGGGGGGWDRRAYDAAELAYSAYKRE</sequence>
<feature type="chain" id="PRO_5035915240" evidence="2">
    <location>
        <begin position="17"/>
        <end position="234"/>
    </location>
</feature>
<keyword evidence="1" id="KW-0812">Transmembrane</keyword>
<reference evidence="4" key="1">
    <citation type="journal article" date="2008" name="Insect Biochem. Mol. Biol.">
        <title>The genome of a lepidopteran model insect, the silkworm Bombyx mori.</title>
        <authorList>
            <consortium name="International Silkworm Genome Consortium"/>
        </authorList>
    </citation>
    <scope>NUCLEOTIDE SEQUENCE [LARGE SCALE GENOMIC DNA]</scope>
    <source>
        <strain evidence="4">p50T</strain>
    </source>
</reference>
<reference evidence="3" key="2">
    <citation type="submission" date="2022-06" db="UniProtKB">
        <authorList>
            <consortium name="EnsemblMetazoa"/>
        </authorList>
    </citation>
    <scope>IDENTIFICATION</scope>
    <source>
        <strain evidence="3">p50T (Dazao)</strain>
    </source>
</reference>
<feature type="signal peptide" evidence="2">
    <location>
        <begin position="1"/>
        <end position="16"/>
    </location>
</feature>
<dbReference type="InterPro" id="IPR012464">
    <property type="entry name" value="DUF1676"/>
</dbReference>